<dbReference type="GO" id="GO:0016887">
    <property type="term" value="F:ATP hydrolysis activity"/>
    <property type="evidence" value="ECO:0007669"/>
    <property type="project" value="InterPro"/>
</dbReference>
<dbReference type="InterPro" id="IPR036640">
    <property type="entry name" value="ABC1_TM_sf"/>
</dbReference>
<evidence type="ECO:0000256" key="8">
    <source>
        <dbReference type="ARBA" id="ARBA00023136"/>
    </source>
</evidence>
<dbReference type="CDD" id="cd18552">
    <property type="entry name" value="ABC_6TM_MsbA_like"/>
    <property type="match status" value="1"/>
</dbReference>
<dbReference type="GO" id="GO:0005524">
    <property type="term" value="F:ATP binding"/>
    <property type="evidence" value="ECO:0007669"/>
    <property type="project" value="UniProtKB-KW"/>
</dbReference>
<proteinExistence type="predicted"/>
<dbReference type="InterPro" id="IPR039421">
    <property type="entry name" value="Type_1_exporter"/>
</dbReference>
<dbReference type="GO" id="GO:0140359">
    <property type="term" value="F:ABC-type transporter activity"/>
    <property type="evidence" value="ECO:0007669"/>
    <property type="project" value="InterPro"/>
</dbReference>
<keyword evidence="4 9" id="KW-0812">Transmembrane</keyword>
<dbReference type="EMBL" id="NMUJ01000010">
    <property type="protein sequence ID" value="OYV03319.1"/>
    <property type="molecule type" value="Genomic_DNA"/>
</dbReference>
<reference evidence="13" key="1">
    <citation type="submission" date="2017-07" db="EMBL/GenBank/DDBJ databases">
        <title>Novel pathways for hydrocarbon cycling and metabolic interdependencies in hydrothermal sediment communities.</title>
        <authorList>
            <person name="Dombrowski N."/>
            <person name="Seitz K."/>
            <person name="Teske A."/>
            <person name="Baker B."/>
        </authorList>
    </citation>
    <scope>NUCLEOTIDE SEQUENCE [LARGE SCALE GENOMIC DNA]</scope>
</reference>
<keyword evidence="6" id="KW-0067">ATP-binding</keyword>
<accession>A0A257LV06</accession>
<evidence type="ECO:0000256" key="5">
    <source>
        <dbReference type="ARBA" id="ARBA00022741"/>
    </source>
</evidence>
<dbReference type="PROSITE" id="PS50929">
    <property type="entry name" value="ABC_TM1F"/>
    <property type="match status" value="1"/>
</dbReference>
<evidence type="ECO:0000256" key="9">
    <source>
        <dbReference type="SAM" id="Phobius"/>
    </source>
</evidence>
<organism evidence="12 13">
    <name type="scientific">candidate division WOR-3 bacterium 4484_18</name>
    <dbReference type="NCBI Taxonomy" id="2020626"/>
    <lineage>
        <taxon>Bacteria</taxon>
        <taxon>Bacteria division WOR-3</taxon>
    </lineage>
</organism>
<dbReference type="FunFam" id="3.40.50.300:FF:000299">
    <property type="entry name" value="ABC transporter ATP-binding protein/permease"/>
    <property type="match status" value="1"/>
</dbReference>
<evidence type="ECO:0000313" key="13">
    <source>
        <dbReference type="Proteomes" id="UP000216312"/>
    </source>
</evidence>
<dbReference type="PROSITE" id="PS00211">
    <property type="entry name" value="ABC_TRANSPORTER_1"/>
    <property type="match status" value="1"/>
</dbReference>
<keyword evidence="3" id="KW-1003">Cell membrane</keyword>
<evidence type="ECO:0008006" key="14">
    <source>
        <dbReference type="Google" id="ProtNLM"/>
    </source>
</evidence>
<evidence type="ECO:0000256" key="7">
    <source>
        <dbReference type="ARBA" id="ARBA00022989"/>
    </source>
</evidence>
<feature type="domain" description="ABC transporter" evidence="10">
    <location>
        <begin position="349"/>
        <end position="563"/>
    </location>
</feature>
<dbReference type="SUPFAM" id="SSF90123">
    <property type="entry name" value="ABC transporter transmembrane region"/>
    <property type="match status" value="1"/>
</dbReference>
<dbReference type="GO" id="GO:0034040">
    <property type="term" value="F:ATPase-coupled lipid transmembrane transporter activity"/>
    <property type="evidence" value="ECO:0007669"/>
    <property type="project" value="TreeGrafter"/>
</dbReference>
<feature type="domain" description="ABC transmembrane type-1" evidence="11">
    <location>
        <begin position="16"/>
        <end position="317"/>
    </location>
</feature>
<evidence type="ECO:0000256" key="3">
    <source>
        <dbReference type="ARBA" id="ARBA00022475"/>
    </source>
</evidence>
<keyword evidence="8 9" id="KW-0472">Membrane</keyword>
<dbReference type="SUPFAM" id="SSF52540">
    <property type="entry name" value="P-loop containing nucleoside triphosphate hydrolases"/>
    <property type="match status" value="1"/>
</dbReference>
<feature type="transmembrane region" description="Helical" evidence="9">
    <location>
        <begin position="175"/>
        <end position="193"/>
    </location>
</feature>
<dbReference type="Proteomes" id="UP000216312">
    <property type="component" value="Unassembled WGS sequence"/>
</dbReference>
<feature type="transmembrane region" description="Helical" evidence="9">
    <location>
        <begin position="281"/>
        <end position="302"/>
    </location>
</feature>
<dbReference type="InterPro" id="IPR017871">
    <property type="entry name" value="ABC_transporter-like_CS"/>
</dbReference>
<evidence type="ECO:0000256" key="2">
    <source>
        <dbReference type="ARBA" id="ARBA00022448"/>
    </source>
</evidence>
<gene>
    <name evidence="12" type="ORF">CGW93_01505</name>
</gene>
<dbReference type="Gene3D" id="3.40.50.300">
    <property type="entry name" value="P-loop containing nucleotide triphosphate hydrolases"/>
    <property type="match status" value="1"/>
</dbReference>
<dbReference type="InterPro" id="IPR003593">
    <property type="entry name" value="AAA+_ATPase"/>
</dbReference>
<feature type="transmembrane region" description="Helical" evidence="9">
    <location>
        <begin position="69"/>
        <end position="87"/>
    </location>
</feature>
<feature type="transmembrane region" description="Helical" evidence="9">
    <location>
        <begin position="253"/>
        <end position="275"/>
    </location>
</feature>
<dbReference type="AlphaFoldDB" id="A0A257LV06"/>
<dbReference type="InterPro" id="IPR027417">
    <property type="entry name" value="P-loop_NTPase"/>
</dbReference>
<keyword evidence="5" id="KW-0547">Nucleotide-binding</keyword>
<evidence type="ECO:0000259" key="11">
    <source>
        <dbReference type="PROSITE" id="PS50929"/>
    </source>
</evidence>
<dbReference type="Pfam" id="PF00664">
    <property type="entry name" value="ABC_membrane"/>
    <property type="match status" value="1"/>
</dbReference>
<comment type="caution">
    <text evidence="12">The sequence shown here is derived from an EMBL/GenBank/DDBJ whole genome shotgun (WGS) entry which is preliminary data.</text>
</comment>
<dbReference type="GO" id="GO:0005886">
    <property type="term" value="C:plasma membrane"/>
    <property type="evidence" value="ECO:0007669"/>
    <property type="project" value="UniProtKB-SubCell"/>
</dbReference>
<evidence type="ECO:0000313" key="12">
    <source>
        <dbReference type="EMBL" id="OYV03319.1"/>
    </source>
</evidence>
<keyword evidence="2" id="KW-0813">Transport</keyword>
<comment type="subcellular location">
    <subcellularLocation>
        <location evidence="1">Cell membrane</location>
        <topology evidence="1">Multi-pass membrane protein</topology>
    </subcellularLocation>
</comment>
<dbReference type="SMART" id="SM00382">
    <property type="entry name" value="AAA"/>
    <property type="match status" value="1"/>
</dbReference>
<dbReference type="PROSITE" id="PS50893">
    <property type="entry name" value="ABC_TRANSPORTER_2"/>
    <property type="match status" value="1"/>
</dbReference>
<evidence type="ECO:0000259" key="10">
    <source>
        <dbReference type="PROSITE" id="PS50893"/>
    </source>
</evidence>
<name>A0A257LV06_UNCW3</name>
<dbReference type="InterPro" id="IPR011527">
    <property type="entry name" value="ABC1_TM_dom"/>
</dbReference>
<dbReference type="Pfam" id="PF00005">
    <property type="entry name" value="ABC_tran"/>
    <property type="match status" value="1"/>
</dbReference>
<protein>
    <recommendedName>
        <fullName evidence="14">ABC transporter ATP-binding protein</fullName>
    </recommendedName>
</protein>
<dbReference type="PANTHER" id="PTHR24221:SF654">
    <property type="entry name" value="ATP-BINDING CASSETTE SUB-FAMILY B MEMBER 6"/>
    <property type="match status" value="1"/>
</dbReference>
<evidence type="ECO:0000256" key="6">
    <source>
        <dbReference type="ARBA" id="ARBA00022840"/>
    </source>
</evidence>
<dbReference type="InterPro" id="IPR003439">
    <property type="entry name" value="ABC_transporter-like_ATP-bd"/>
</dbReference>
<sequence>MKYILRHLSQRKGKLLLILLLTLVYAVLSGISLTAIMPLVSSIFRVDTQTSGILGNFNQYFLRYTPMQAVILISGLIVVVFLLRGIVGYAQRYLGAKLEESIIKELRDKLYTHIHALPLSYFVKEHSGHLIARATSDVDGIRRGIKDGFLPIIRETMLILVYSGIAIYLSPILFLYTVVIFLPIFLIIQRLGMKLRHESERVQNRMAKVTRALSETFGGIKVIKAYAAEAEDKRRFDNLTLAHMRTMLKFERLSLIGTPLAEFMFSLAIAVMLILGAYAIFIKHVLTAAEFILFIGAIVALVQPVRNVAQANSLLQRAINVTDRVYRVMELPCERPHGGIPWRGLKKCIVFDDVHFAYDTEYVLVGVNFSIHKGEKIAIIGTSGVGKTTIVDLLLGFYEPTHGRIIVDGYDLREIDLRSWRKRIGVVTQEPILFNTTIIENIALGEPTVDIKRVKRAAILAHAEEFISKLSHGYNTIIGERGVTLSGGERQRLALARAIYKEPEILILDEVTAYLDRESAQKIEAALEEVLKGRTALIITHDESTLKLVDHVLELRGGRIHSI</sequence>
<dbReference type="Gene3D" id="1.20.1560.10">
    <property type="entry name" value="ABC transporter type 1, transmembrane domain"/>
    <property type="match status" value="1"/>
</dbReference>
<dbReference type="PANTHER" id="PTHR24221">
    <property type="entry name" value="ATP-BINDING CASSETTE SUB-FAMILY B"/>
    <property type="match status" value="1"/>
</dbReference>
<keyword evidence="7 9" id="KW-1133">Transmembrane helix</keyword>
<evidence type="ECO:0000256" key="1">
    <source>
        <dbReference type="ARBA" id="ARBA00004651"/>
    </source>
</evidence>
<evidence type="ECO:0000256" key="4">
    <source>
        <dbReference type="ARBA" id="ARBA00022692"/>
    </source>
</evidence>